<dbReference type="Pfam" id="PF00892">
    <property type="entry name" value="EamA"/>
    <property type="match status" value="1"/>
</dbReference>
<feature type="transmembrane region" description="Helical" evidence="6">
    <location>
        <begin position="87"/>
        <end position="108"/>
    </location>
</feature>
<keyword evidence="5 6" id="KW-0472">Membrane</keyword>
<dbReference type="HOGENOM" id="CLU_056500_0_0_11"/>
<dbReference type="InterPro" id="IPR006311">
    <property type="entry name" value="TAT_signal"/>
</dbReference>
<proteinExistence type="inferred from homology"/>
<evidence type="ECO:0000313" key="8">
    <source>
        <dbReference type="EMBL" id="ADG87797.1"/>
    </source>
</evidence>
<feature type="domain" description="EamA" evidence="7">
    <location>
        <begin position="171"/>
        <end position="300"/>
    </location>
</feature>
<dbReference type="EMBL" id="CP001874">
    <property type="protein sequence ID" value="ADG87797.1"/>
    <property type="molecule type" value="Genomic_DNA"/>
</dbReference>
<keyword evidence="3 6" id="KW-0812">Transmembrane</keyword>
<feature type="transmembrane region" description="Helical" evidence="6">
    <location>
        <begin position="142"/>
        <end position="160"/>
    </location>
</feature>
<keyword evidence="4 6" id="KW-1133">Transmembrane helix</keyword>
<feature type="transmembrane region" description="Helical" evidence="6">
    <location>
        <begin position="114"/>
        <end position="135"/>
    </location>
</feature>
<comment type="similarity">
    <text evidence="2">Belongs to the EamA transporter family.</text>
</comment>
<dbReference type="PANTHER" id="PTHR32322:SF2">
    <property type="entry name" value="EAMA DOMAIN-CONTAINING PROTEIN"/>
    <property type="match status" value="1"/>
</dbReference>
<evidence type="ECO:0000259" key="7">
    <source>
        <dbReference type="Pfam" id="PF00892"/>
    </source>
</evidence>
<gene>
    <name evidence="8" type="ordered locus">Tbis_1075</name>
</gene>
<organism evidence="8 9">
    <name type="scientific">Thermobispora bispora (strain ATCC 19993 / DSM 43833 / CBS 139.67 / JCM 10125 / KCTC 9307 / NBRC 14880 / R51)</name>
    <dbReference type="NCBI Taxonomy" id="469371"/>
    <lineage>
        <taxon>Bacteria</taxon>
        <taxon>Bacillati</taxon>
        <taxon>Actinomycetota</taxon>
        <taxon>Actinomycetes</taxon>
        <taxon>Streptosporangiales</taxon>
        <taxon>Streptosporangiaceae</taxon>
        <taxon>Thermobispora</taxon>
    </lineage>
</organism>
<evidence type="ECO:0000256" key="5">
    <source>
        <dbReference type="ARBA" id="ARBA00023136"/>
    </source>
</evidence>
<dbReference type="InterPro" id="IPR050638">
    <property type="entry name" value="AA-Vitamin_Transporters"/>
</dbReference>
<evidence type="ECO:0000256" key="6">
    <source>
        <dbReference type="SAM" id="Phobius"/>
    </source>
</evidence>
<feature type="transmembrane region" description="Helical" evidence="6">
    <location>
        <begin position="166"/>
        <end position="185"/>
    </location>
</feature>
<dbReference type="KEGG" id="tbi:Tbis_1075"/>
<protein>
    <recommendedName>
        <fullName evidence="7">EamA domain-containing protein</fullName>
    </recommendedName>
</protein>
<feature type="transmembrane region" description="Helical" evidence="6">
    <location>
        <begin position="197"/>
        <end position="221"/>
    </location>
</feature>
<keyword evidence="9" id="KW-1185">Reference proteome</keyword>
<dbReference type="Proteomes" id="UP000006640">
    <property type="component" value="Chromosome"/>
</dbReference>
<evidence type="ECO:0000256" key="4">
    <source>
        <dbReference type="ARBA" id="ARBA00022989"/>
    </source>
</evidence>
<dbReference type="STRING" id="469371.Tbis_1075"/>
<evidence type="ECO:0000313" key="9">
    <source>
        <dbReference type="Proteomes" id="UP000006640"/>
    </source>
</evidence>
<evidence type="ECO:0000256" key="2">
    <source>
        <dbReference type="ARBA" id="ARBA00007362"/>
    </source>
</evidence>
<feature type="transmembrane region" description="Helical" evidence="6">
    <location>
        <begin position="27"/>
        <end position="47"/>
    </location>
</feature>
<dbReference type="InterPro" id="IPR037185">
    <property type="entry name" value="EmrE-like"/>
</dbReference>
<reference evidence="8 9" key="1">
    <citation type="submission" date="2010-01" db="EMBL/GenBank/DDBJ databases">
        <title>The complete genome of Thermobispora bispora DSM 43833.</title>
        <authorList>
            <consortium name="US DOE Joint Genome Institute (JGI-PGF)"/>
            <person name="Lucas S."/>
            <person name="Copeland A."/>
            <person name="Lapidus A."/>
            <person name="Glavina del Rio T."/>
            <person name="Dalin E."/>
            <person name="Tice H."/>
            <person name="Bruce D."/>
            <person name="Goodwin L."/>
            <person name="Pitluck S."/>
            <person name="Kyrpides N."/>
            <person name="Mavromatis K."/>
            <person name="Ivanova N."/>
            <person name="Mikhailova N."/>
            <person name="Chertkov O."/>
            <person name="Brettin T."/>
            <person name="Detter J.C."/>
            <person name="Han C."/>
            <person name="Larimer F."/>
            <person name="Land M."/>
            <person name="Hauser L."/>
            <person name="Markowitz V."/>
            <person name="Cheng J.-F."/>
            <person name="Hugenholtz P."/>
            <person name="Woyke T."/>
            <person name="Wu D."/>
            <person name="Jando M."/>
            <person name="Schneider S."/>
            <person name="Klenk H.-P."/>
            <person name="Eisen J.A."/>
        </authorList>
    </citation>
    <scope>NUCLEOTIDE SEQUENCE [LARGE SCALE GENOMIC DNA]</scope>
    <source>
        <strain evidence="9">ATCC 19993 / DSM 43833 / CBS 139.67 / JCM 10125 / KCTC 9307 / NBRC 14880 / R51</strain>
    </source>
</reference>
<dbReference type="SUPFAM" id="SSF103481">
    <property type="entry name" value="Multidrug resistance efflux transporter EmrE"/>
    <property type="match status" value="1"/>
</dbReference>
<dbReference type="GO" id="GO:0016020">
    <property type="term" value="C:membrane"/>
    <property type="evidence" value="ECO:0007669"/>
    <property type="project" value="UniProtKB-SubCell"/>
</dbReference>
<name>D6Y7X8_THEBD</name>
<dbReference type="InterPro" id="IPR000620">
    <property type="entry name" value="EamA_dom"/>
</dbReference>
<evidence type="ECO:0000256" key="3">
    <source>
        <dbReference type="ARBA" id="ARBA00022692"/>
    </source>
</evidence>
<dbReference type="PANTHER" id="PTHR32322">
    <property type="entry name" value="INNER MEMBRANE TRANSPORTER"/>
    <property type="match status" value="1"/>
</dbReference>
<evidence type="ECO:0000256" key="1">
    <source>
        <dbReference type="ARBA" id="ARBA00004141"/>
    </source>
</evidence>
<accession>D6Y7X8</accession>
<sequence length="317" mass="31536">MRNQDSVIVRGAIAAPPDRRSAWRGTLLAGLGVAAFSGTLPATAFALQGFDPYLVAAGRAALAALAAAICLKAAGAPLLPPRASLRSYAVIALGVVIGFPLFSGLALAAGASTAHAAVVIGLLPAATAVGAVLRAGERSRPLFWAACAAGAVSVTVFTLTREGGRLTGADALLALALVAAAAGYTEGGRLARETPGWRVISHALVLAAPVTVPATAVLAAVTEPRPTAASLAGFAYVGLISMFLGFFPWYAGLAAGGIARAGQTQLAQPPLTLVWSWALLGERFGTATLAAALAVLGCVAVTQAARDPGAGARTGGR</sequence>
<dbReference type="OrthoDB" id="9784288at2"/>
<dbReference type="RefSeq" id="WP_013131330.1">
    <property type="nucleotide sequence ID" value="NC_014165.1"/>
</dbReference>
<feature type="transmembrane region" description="Helical" evidence="6">
    <location>
        <begin position="227"/>
        <end position="250"/>
    </location>
</feature>
<dbReference type="PROSITE" id="PS51318">
    <property type="entry name" value="TAT"/>
    <property type="match status" value="1"/>
</dbReference>
<feature type="transmembrane region" description="Helical" evidence="6">
    <location>
        <begin position="53"/>
        <end position="75"/>
    </location>
</feature>
<dbReference type="AlphaFoldDB" id="D6Y7X8"/>
<dbReference type="eggNOG" id="COG0697">
    <property type="taxonomic scope" value="Bacteria"/>
</dbReference>
<comment type="subcellular location">
    <subcellularLocation>
        <location evidence="1">Membrane</location>
        <topology evidence="1">Multi-pass membrane protein</topology>
    </subcellularLocation>
</comment>